<dbReference type="InterPro" id="IPR016440">
    <property type="entry name" value="Rubredoxin-O_OxRdtase"/>
</dbReference>
<dbReference type="InterPro" id="IPR001279">
    <property type="entry name" value="Metallo-B-lactamas"/>
</dbReference>
<comment type="similarity">
    <text evidence="1">In the N-terminal section; belongs to the zinc metallo-hydrolase group 3 family.</text>
</comment>
<evidence type="ECO:0000259" key="2">
    <source>
        <dbReference type="PROSITE" id="PS50902"/>
    </source>
</evidence>
<dbReference type="Gene3D" id="3.40.50.360">
    <property type="match status" value="1"/>
</dbReference>
<dbReference type="SUPFAM" id="SSF56281">
    <property type="entry name" value="Metallo-hydrolase/oxidoreductase"/>
    <property type="match status" value="1"/>
</dbReference>
<dbReference type="InterPro" id="IPR045761">
    <property type="entry name" value="ODP_dom"/>
</dbReference>
<gene>
    <name evidence="3" type="ORF">NE663_06430</name>
</gene>
<dbReference type="InterPro" id="IPR029039">
    <property type="entry name" value="Flavoprotein-like_sf"/>
</dbReference>
<accession>A0ABT1SKZ4</accession>
<dbReference type="PROSITE" id="PS50902">
    <property type="entry name" value="FLAVODOXIN_LIKE"/>
    <property type="match status" value="1"/>
</dbReference>
<dbReference type="Pfam" id="PF00258">
    <property type="entry name" value="Flavodoxin_1"/>
    <property type="match status" value="1"/>
</dbReference>
<dbReference type="SUPFAM" id="SSF52218">
    <property type="entry name" value="Flavoproteins"/>
    <property type="match status" value="1"/>
</dbReference>
<dbReference type="PIRSF" id="PIRSF005243">
    <property type="entry name" value="ROO"/>
    <property type="match status" value="1"/>
</dbReference>
<comment type="caution">
    <text evidence="3">The sequence shown here is derived from an EMBL/GenBank/DDBJ whole genome shotgun (WGS) entry which is preliminary data.</text>
</comment>
<dbReference type="Pfam" id="PF19583">
    <property type="entry name" value="ODP"/>
    <property type="match status" value="1"/>
</dbReference>
<dbReference type="CDD" id="cd07709">
    <property type="entry name" value="flavodiiron_proteins_MBL-fold"/>
    <property type="match status" value="1"/>
</dbReference>
<dbReference type="InterPro" id="IPR036866">
    <property type="entry name" value="RibonucZ/Hydroxyglut_hydro"/>
</dbReference>
<protein>
    <submittedName>
        <fullName evidence="3">FprA family A-type flavoprotein</fullName>
    </submittedName>
</protein>
<dbReference type="InterPro" id="IPR008254">
    <property type="entry name" value="Flavodoxin/NO_synth"/>
</dbReference>
<sequence>MKQAIQIKKDIYWVGVHDFQLRQFHGALFPIKEGASYNAYLIVDDEITLIDTVEAEFTPILLERIRSVIGDRKIDHIIVQHGEPDHSSGFLEVKRHYPDAKAYCSNAGVTSMMQQYFQDHGYQKVKSHDTLCTGRYTLSFIEMPMIHWPDNMMTYVKEAQVLFSNDAFGQHIVSYQLLDDAHACSYLLSQAKDYFANIVMPYGKQVENKLKEIAALNLKITHIAPSHGIIWHRYIKELLNAYMEFATYQSKDKAVIVYESVWHHTQAMAEALAEGLGRSGIDVKIYQYSKTDRSIIMKELLDAKAVLVGSGCYNNLMAAEIAGFLEQLKAFKFQKKKGLGFGSYGWFKMIPAQINTRLQEAGIALFGEAQSICYTPSEQDLATLEQLGEALAAEIKAMPQ</sequence>
<keyword evidence="4" id="KW-1185">Reference proteome</keyword>
<proteinExistence type="inferred from homology"/>
<dbReference type="Gene3D" id="3.60.15.10">
    <property type="entry name" value="Ribonuclease Z/Hydroxyacylglutathione hydrolase-like"/>
    <property type="match status" value="1"/>
</dbReference>
<feature type="domain" description="Flavodoxin-like" evidence="2">
    <location>
        <begin position="254"/>
        <end position="392"/>
    </location>
</feature>
<organism evidence="3 4">
    <name type="scientific">Massilicoli timonensis</name>
    <dbReference type="NCBI Taxonomy" id="2015901"/>
    <lineage>
        <taxon>Bacteria</taxon>
        <taxon>Bacillati</taxon>
        <taxon>Bacillota</taxon>
        <taxon>Erysipelotrichia</taxon>
        <taxon>Erysipelotrichales</taxon>
        <taxon>Erysipelotrichaceae</taxon>
        <taxon>Massilicoli</taxon>
    </lineage>
</organism>
<dbReference type="SMART" id="SM00849">
    <property type="entry name" value="Lactamase_B"/>
    <property type="match status" value="1"/>
</dbReference>
<evidence type="ECO:0000313" key="4">
    <source>
        <dbReference type="Proteomes" id="UP001524435"/>
    </source>
</evidence>
<dbReference type="EMBL" id="JANGCH010000007">
    <property type="protein sequence ID" value="MCQ5121896.1"/>
    <property type="molecule type" value="Genomic_DNA"/>
</dbReference>
<name>A0ABT1SKZ4_9FIRM</name>
<evidence type="ECO:0000256" key="1">
    <source>
        <dbReference type="ARBA" id="ARBA00007121"/>
    </source>
</evidence>
<dbReference type="PANTHER" id="PTHR43717">
    <property type="entry name" value="ANAEROBIC NITRIC OXIDE REDUCTASE FLAVORUBREDOXIN"/>
    <property type="match status" value="1"/>
</dbReference>
<evidence type="ECO:0000313" key="3">
    <source>
        <dbReference type="EMBL" id="MCQ5121896.1"/>
    </source>
</evidence>
<dbReference type="PANTHER" id="PTHR43717:SF1">
    <property type="entry name" value="ANAEROBIC NITRIC OXIDE REDUCTASE FLAVORUBREDOXIN"/>
    <property type="match status" value="1"/>
</dbReference>
<dbReference type="RefSeq" id="WP_178200236.1">
    <property type="nucleotide sequence ID" value="NZ_CALVCM010000030.1"/>
</dbReference>
<reference evidence="3 4" key="1">
    <citation type="submission" date="2022-06" db="EMBL/GenBank/DDBJ databases">
        <title>Isolation of gut microbiota from human fecal samples.</title>
        <authorList>
            <person name="Pamer E.G."/>
            <person name="Barat B."/>
            <person name="Waligurski E."/>
            <person name="Medina S."/>
            <person name="Paddock L."/>
            <person name="Mostad J."/>
        </authorList>
    </citation>
    <scope>NUCLEOTIDE SEQUENCE [LARGE SCALE GENOMIC DNA]</scope>
    <source>
        <strain evidence="3 4">DFI.6.1</strain>
    </source>
</reference>
<dbReference type="Proteomes" id="UP001524435">
    <property type="component" value="Unassembled WGS sequence"/>
</dbReference>